<protein>
    <recommendedName>
        <fullName evidence="6">Rod shape-determining protein</fullName>
    </recommendedName>
</protein>
<evidence type="ECO:0000256" key="1">
    <source>
        <dbReference type="ARBA" id="ARBA00004496"/>
    </source>
</evidence>
<accession>X0Y137</accession>
<dbReference type="SUPFAM" id="SSF53067">
    <property type="entry name" value="Actin-like ATPase domain"/>
    <property type="match status" value="1"/>
</dbReference>
<dbReference type="GO" id="GO:0005737">
    <property type="term" value="C:cytoplasm"/>
    <property type="evidence" value="ECO:0007669"/>
    <property type="project" value="UniProtKB-SubCell"/>
</dbReference>
<gene>
    <name evidence="5" type="ORF">S01H1_78957</name>
</gene>
<dbReference type="InterPro" id="IPR043129">
    <property type="entry name" value="ATPase_NBD"/>
</dbReference>
<feature type="non-terminal residue" evidence="5">
    <location>
        <position position="1"/>
    </location>
</feature>
<organism evidence="5">
    <name type="scientific">marine sediment metagenome</name>
    <dbReference type="NCBI Taxonomy" id="412755"/>
    <lineage>
        <taxon>unclassified sequences</taxon>
        <taxon>metagenomes</taxon>
        <taxon>ecological metagenomes</taxon>
    </lineage>
</organism>
<dbReference type="Gene3D" id="3.30.420.40">
    <property type="match status" value="1"/>
</dbReference>
<dbReference type="PANTHER" id="PTHR42749">
    <property type="entry name" value="CELL SHAPE-DETERMINING PROTEIN MREB"/>
    <property type="match status" value="1"/>
</dbReference>
<evidence type="ECO:0000313" key="5">
    <source>
        <dbReference type="EMBL" id="GAG49420.1"/>
    </source>
</evidence>
<name>X0Y137_9ZZZZ</name>
<keyword evidence="2" id="KW-0963">Cytoplasm</keyword>
<comment type="caution">
    <text evidence="5">The sequence shown here is derived from an EMBL/GenBank/DDBJ whole genome shotgun (WGS) entry which is preliminary data.</text>
</comment>
<keyword evidence="3" id="KW-0547">Nucleotide-binding</keyword>
<evidence type="ECO:0000256" key="2">
    <source>
        <dbReference type="ARBA" id="ARBA00022490"/>
    </source>
</evidence>
<evidence type="ECO:0008006" key="6">
    <source>
        <dbReference type="Google" id="ProtNLM"/>
    </source>
</evidence>
<dbReference type="AlphaFoldDB" id="X0Y137"/>
<sequence>IDAIVQTVITVFGQTPPELAADIAERGIVLTGGGALLKNMDKLISEKIDLPITISEDPISTVALGAGKVIDNIEILKQVMVT</sequence>
<comment type="subcellular location">
    <subcellularLocation>
        <location evidence="1">Cytoplasm</location>
    </subcellularLocation>
</comment>
<dbReference type="Pfam" id="PF06723">
    <property type="entry name" value="MreB_Mbl"/>
    <property type="match status" value="1"/>
</dbReference>
<dbReference type="EMBL" id="BARS01053183">
    <property type="protein sequence ID" value="GAG49420.1"/>
    <property type="molecule type" value="Genomic_DNA"/>
</dbReference>
<evidence type="ECO:0000256" key="4">
    <source>
        <dbReference type="ARBA" id="ARBA00022840"/>
    </source>
</evidence>
<dbReference type="InterPro" id="IPR056546">
    <property type="entry name" value="MreB_MamK-like"/>
</dbReference>
<keyword evidence="4" id="KW-0067">ATP-binding</keyword>
<reference evidence="5" key="1">
    <citation type="journal article" date="2014" name="Front. Microbiol.">
        <title>High frequency of phylogenetically diverse reductive dehalogenase-homologous genes in deep subseafloor sedimentary metagenomes.</title>
        <authorList>
            <person name="Kawai M."/>
            <person name="Futagami T."/>
            <person name="Toyoda A."/>
            <person name="Takaki Y."/>
            <person name="Nishi S."/>
            <person name="Hori S."/>
            <person name="Arai W."/>
            <person name="Tsubouchi T."/>
            <person name="Morono Y."/>
            <person name="Uchiyama I."/>
            <person name="Ito T."/>
            <person name="Fujiyama A."/>
            <person name="Inagaki F."/>
            <person name="Takami H."/>
        </authorList>
    </citation>
    <scope>NUCLEOTIDE SEQUENCE</scope>
    <source>
        <strain evidence="5">Expedition CK06-06</strain>
    </source>
</reference>
<proteinExistence type="predicted"/>
<dbReference type="PANTHER" id="PTHR42749:SF1">
    <property type="entry name" value="CELL SHAPE-DETERMINING PROTEIN MREB"/>
    <property type="match status" value="1"/>
</dbReference>
<evidence type="ECO:0000256" key="3">
    <source>
        <dbReference type="ARBA" id="ARBA00022741"/>
    </source>
</evidence>
<dbReference type="GO" id="GO:0005524">
    <property type="term" value="F:ATP binding"/>
    <property type="evidence" value="ECO:0007669"/>
    <property type="project" value="UniProtKB-KW"/>
</dbReference>